<feature type="transmembrane region" description="Helical" evidence="5">
    <location>
        <begin position="224"/>
        <end position="244"/>
    </location>
</feature>
<dbReference type="GO" id="GO:0005886">
    <property type="term" value="C:plasma membrane"/>
    <property type="evidence" value="ECO:0007669"/>
    <property type="project" value="UniProtKB-SubCell"/>
</dbReference>
<dbReference type="Gene3D" id="1.10.3720.10">
    <property type="entry name" value="MetI-like"/>
    <property type="match status" value="1"/>
</dbReference>
<dbReference type="PROSITE" id="PS50928">
    <property type="entry name" value="ABC_TM1"/>
    <property type="match status" value="1"/>
</dbReference>
<evidence type="ECO:0000256" key="4">
    <source>
        <dbReference type="ARBA" id="ARBA00023136"/>
    </source>
</evidence>
<comment type="subcellular location">
    <subcellularLocation>
        <location evidence="5">Cell membrane</location>
        <topology evidence="5">Multi-pass membrane protein</topology>
    </subcellularLocation>
    <subcellularLocation>
        <location evidence="1">Membrane</location>
        <topology evidence="1">Multi-pass membrane protein</topology>
    </subcellularLocation>
</comment>
<dbReference type="PANTHER" id="PTHR43496:SF1">
    <property type="entry name" value="POLYGALACTURONAN_RHAMNOGALACTURONAN TRANSPORT SYSTEM PERMEASE PROTEIN YTEP"/>
    <property type="match status" value="1"/>
</dbReference>
<dbReference type="Proteomes" id="UP000436047">
    <property type="component" value="Unassembled WGS sequence"/>
</dbReference>
<dbReference type="InterPro" id="IPR035906">
    <property type="entry name" value="MetI-like_sf"/>
</dbReference>
<organism evidence="7 8">
    <name type="scientific">Eisenbergiella porci</name>
    <dbReference type="NCBI Taxonomy" id="2652274"/>
    <lineage>
        <taxon>Bacteria</taxon>
        <taxon>Bacillati</taxon>
        <taxon>Bacillota</taxon>
        <taxon>Clostridia</taxon>
        <taxon>Lachnospirales</taxon>
        <taxon>Lachnospiraceae</taxon>
        <taxon>Eisenbergiella</taxon>
    </lineage>
</organism>
<keyword evidence="2 5" id="KW-0812">Transmembrane</keyword>
<dbReference type="AlphaFoldDB" id="A0A6N7W0P6"/>
<feature type="transmembrane region" description="Helical" evidence="5">
    <location>
        <begin position="135"/>
        <end position="159"/>
    </location>
</feature>
<feature type="transmembrane region" description="Helical" evidence="5">
    <location>
        <begin position="179"/>
        <end position="203"/>
    </location>
</feature>
<reference evidence="7 8" key="1">
    <citation type="submission" date="2019-08" db="EMBL/GenBank/DDBJ databases">
        <title>In-depth cultivation of the pig gut microbiome towards novel bacterial diversity and tailored functional studies.</title>
        <authorList>
            <person name="Wylensek D."/>
            <person name="Hitch T.C.A."/>
            <person name="Clavel T."/>
        </authorList>
    </citation>
    <scope>NUCLEOTIDE SEQUENCE [LARGE SCALE GENOMIC DNA]</scope>
    <source>
        <strain evidence="7 8">WCA-389-WT-23B</strain>
    </source>
</reference>
<evidence type="ECO:0000256" key="3">
    <source>
        <dbReference type="ARBA" id="ARBA00022989"/>
    </source>
</evidence>
<comment type="similarity">
    <text evidence="5">Belongs to the binding-protein-dependent transport system permease family.</text>
</comment>
<keyword evidence="3 5" id="KW-1133">Transmembrane helix</keyword>
<dbReference type="CDD" id="cd06261">
    <property type="entry name" value="TM_PBP2"/>
    <property type="match status" value="1"/>
</dbReference>
<evidence type="ECO:0000313" key="8">
    <source>
        <dbReference type="Proteomes" id="UP000436047"/>
    </source>
</evidence>
<comment type="caution">
    <text evidence="7">The sequence shown here is derived from an EMBL/GenBank/DDBJ whole genome shotgun (WGS) entry which is preliminary data.</text>
</comment>
<accession>A0A6N7W0P6</accession>
<evidence type="ECO:0000256" key="2">
    <source>
        <dbReference type="ARBA" id="ARBA00022692"/>
    </source>
</evidence>
<dbReference type="InterPro" id="IPR000515">
    <property type="entry name" value="MetI-like"/>
</dbReference>
<dbReference type="PANTHER" id="PTHR43496">
    <property type="entry name" value="PROTEIN LPLB"/>
    <property type="match status" value="1"/>
</dbReference>
<evidence type="ECO:0000313" key="7">
    <source>
        <dbReference type="EMBL" id="MSS88142.1"/>
    </source>
</evidence>
<keyword evidence="4 5" id="KW-0472">Membrane</keyword>
<dbReference type="Pfam" id="PF00528">
    <property type="entry name" value="BPD_transp_1"/>
    <property type="match status" value="1"/>
</dbReference>
<feature type="transmembrane region" description="Helical" evidence="5">
    <location>
        <begin position="33"/>
        <end position="56"/>
    </location>
</feature>
<proteinExistence type="inferred from homology"/>
<evidence type="ECO:0000256" key="5">
    <source>
        <dbReference type="RuleBase" id="RU363032"/>
    </source>
</evidence>
<sequence>MNTISETDRRRMKMEKKKKRNILKNDQFQIQSMIWPGLILCFIFSYIPMYGITIAFKDYNILSTVTGAQWVGFKYFGEFFNDPALWNVLRNTIMLNGLALVFSFPAPIILALFLNELKNVQFKKTVQTISYLPHFLSWVIFGGIVIEMLMPGGVISTTLYKLGLIAEPVNFMAKGEYFYGIYTVINIIKTVGFGSILYVAAITGIDQELYEAAIVDGCGRFQKMWYITIPCITGTIVIMLIFQISSILNTGYEQIILLQNSLNLAYSETLDTYVYKIGIAQSRYSYAAAVGLLKSVMSVALMLLANSTSKKLLDRGLF</sequence>
<gene>
    <name evidence="7" type="ORF">FYJ45_07480</name>
</gene>
<dbReference type="SUPFAM" id="SSF161098">
    <property type="entry name" value="MetI-like"/>
    <property type="match status" value="1"/>
</dbReference>
<protein>
    <submittedName>
        <fullName evidence="7">Sugar ABC transporter permease</fullName>
    </submittedName>
</protein>
<keyword evidence="8" id="KW-1185">Reference proteome</keyword>
<evidence type="ECO:0000259" key="6">
    <source>
        <dbReference type="PROSITE" id="PS50928"/>
    </source>
</evidence>
<keyword evidence="5" id="KW-0813">Transport</keyword>
<dbReference type="EMBL" id="VUMI01000009">
    <property type="protein sequence ID" value="MSS88142.1"/>
    <property type="molecule type" value="Genomic_DNA"/>
</dbReference>
<feature type="transmembrane region" description="Helical" evidence="5">
    <location>
        <begin position="93"/>
        <end position="114"/>
    </location>
</feature>
<feature type="transmembrane region" description="Helical" evidence="5">
    <location>
        <begin position="284"/>
        <end position="305"/>
    </location>
</feature>
<feature type="domain" description="ABC transmembrane type-1" evidence="6">
    <location>
        <begin position="89"/>
        <end position="305"/>
    </location>
</feature>
<dbReference type="GO" id="GO:0055085">
    <property type="term" value="P:transmembrane transport"/>
    <property type="evidence" value="ECO:0007669"/>
    <property type="project" value="InterPro"/>
</dbReference>
<evidence type="ECO:0000256" key="1">
    <source>
        <dbReference type="ARBA" id="ARBA00004141"/>
    </source>
</evidence>
<name>A0A6N7W0P6_9FIRM</name>